<evidence type="ECO:0000256" key="1">
    <source>
        <dbReference type="PROSITE-ProRule" id="PRU00339"/>
    </source>
</evidence>
<comment type="caution">
    <text evidence="3">The sequence shown here is derived from an EMBL/GenBank/DDBJ whole genome shotgun (WGS) entry which is preliminary data.</text>
</comment>
<feature type="transmembrane region" description="Helical" evidence="2">
    <location>
        <begin position="189"/>
        <end position="210"/>
    </location>
</feature>
<protein>
    <submittedName>
        <fullName evidence="3">PEP-CTERM system TPR-repeat lipoprotein</fullName>
    </submittedName>
</protein>
<dbReference type="EMBL" id="VJOO01000024">
    <property type="protein sequence ID" value="TSE35707.1"/>
    <property type="molecule type" value="Genomic_DNA"/>
</dbReference>
<organism evidence="3 4">
    <name type="scientific">Tepidimonas fonticaldi</name>
    <dbReference type="NCBI Taxonomy" id="1101373"/>
    <lineage>
        <taxon>Bacteria</taxon>
        <taxon>Pseudomonadati</taxon>
        <taxon>Pseudomonadota</taxon>
        <taxon>Betaproteobacteria</taxon>
        <taxon>Burkholderiales</taxon>
        <taxon>Tepidimonas</taxon>
    </lineage>
</organism>
<keyword evidence="2" id="KW-1133">Transmembrane helix</keyword>
<reference evidence="3 4" key="1">
    <citation type="submission" date="2019-07" db="EMBL/GenBank/DDBJ databases">
        <title>Tepidimonas fonticaldi AT-A2 draft genome.</title>
        <authorList>
            <person name="Da Costa M.S."/>
            <person name="Froufe H.J.C."/>
            <person name="Egas C."/>
            <person name="Albuquerque L."/>
        </authorList>
    </citation>
    <scope>NUCLEOTIDE SEQUENCE [LARGE SCALE GENOMIC DNA]</scope>
    <source>
        <strain evidence="3 4">AT-A2</strain>
    </source>
</reference>
<dbReference type="InterPro" id="IPR011990">
    <property type="entry name" value="TPR-like_helical_dom_sf"/>
</dbReference>
<gene>
    <name evidence="3" type="ORF">Tfont_02218</name>
</gene>
<keyword evidence="1" id="KW-0802">TPR repeat</keyword>
<dbReference type="PROSITE" id="PS50005">
    <property type="entry name" value="TPR"/>
    <property type="match status" value="1"/>
</dbReference>
<evidence type="ECO:0000256" key="2">
    <source>
        <dbReference type="SAM" id="Phobius"/>
    </source>
</evidence>
<feature type="transmembrane region" description="Helical" evidence="2">
    <location>
        <begin position="120"/>
        <end position="145"/>
    </location>
</feature>
<feature type="repeat" description="TPR" evidence="1">
    <location>
        <begin position="362"/>
        <end position="395"/>
    </location>
</feature>
<dbReference type="AlphaFoldDB" id="A0A554XIQ6"/>
<dbReference type="Gene3D" id="1.25.40.10">
    <property type="entry name" value="Tetratricopeptide repeat domain"/>
    <property type="match status" value="2"/>
</dbReference>
<dbReference type="SMART" id="SM00028">
    <property type="entry name" value="TPR"/>
    <property type="match status" value="3"/>
</dbReference>
<dbReference type="SUPFAM" id="SSF48452">
    <property type="entry name" value="TPR-like"/>
    <property type="match status" value="2"/>
</dbReference>
<keyword evidence="2" id="KW-0472">Membrane</keyword>
<keyword evidence="2" id="KW-0812">Transmembrane</keyword>
<feature type="transmembrane region" description="Helical" evidence="2">
    <location>
        <begin position="222"/>
        <end position="239"/>
    </location>
</feature>
<accession>A0A554XIQ6</accession>
<keyword evidence="3" id="KW-0449">Lipoprotein</keyword>
<sequence>MATGFILVSLLAFLLTLEAKSKLQKSLGAFAVLLAYGMAVLSKEHAAPGIALLLPLYVYWVRPNNRQLWLGGVTLSVIALAAAIVLIGAKGWTLGAATEDRVRPFLAQLEGLRPGASESVYWLSLVNQAWLFFRYGLLWVLPWIGWMSVDIRPPFPLVWYAFPQFLGVLAFLAFFGFGVWALLGRQGRLALLGIVIVFPVLLFSTELAYVRLQEPFVLYRSYLWSITLPALVAIILLAVFQRSQWIIGVGVLVVVAWSALSYERIQSFRSDATVWRDALSKIQRDAPSNVLGRWRPPLNLATWDLNEGRFADALVHAKLADDWGAPDGLAKSKMGAALVALRRPAEALPLLLAAQSEGYQGVELWVSIGSSYDQLGRVDQAFDAYDRALSGGLHERYRPATLLAAGHLANRVGQYVRAQEYYSDLLRSQPNLPAAIAGYSIASFKQGKTQEALTILSDAIARQPSAELFFVRAQLNVGLGNRAQASQDIAQAIARDPRNPMYQSFQRQIRLDQPSQDKQNTP</sequence>
<proteinExistence type="predicted"/>
<evidence type="ECO:0000313" key="4">
    <source>
        <dbReference type="Proteomes" id="UP000316388"/>
    </source>
</evidence>
<dbReference type="Pfam" id="PF14559">
    <property type="entry name" value="TPR_19"/>
    <property type="match status" value="1"/>
</dbReference>
<feature type="transmembrane region" description="Helical" evidence="2">
    <location>
        <begin position="157"/>
        <end position="183"/>
    </location>
</feature>
<dbReference type="InterPro" id="IPR019734">
    <property type="entry name" value="TPR_rpt"/>
</dbReference>
<evidence type="ECO:0000313" key="3">
    <source>
        <dbReference type="EMBL" id="TSE35707.1"/>
    </source>
</evidence>
<feature type="transmembrane region" description="Helical" evidence="2">
    <location>
        <begin position="245"/>
        <end position="262"/>
    </location>
</feature>
<dbReference type="Proteomes" id="UP000316388">
    <property type="component" value="Unassembled WGS sequence"/>
</dbReference>
<dbReference type="Pfam" id="PF13432">
    <property type="entry name" value="TPR_16"/>
    <property type="match status" value="1"/>
</dbReference>
<feature type="transmembrane region" description="Helical" evidence="2">
    <location>
        <begin position="68"/>
        <end position="89"/>
    </location>
</feature>
<name>A0A554XIQ6_9BURK</name>